<evidence type="ECO:0000259" key="4">
    <source>
        <dbReference type="Pfam" id="PF00210"/>
    </source>
</evidence>
<keyword evidence="2" id="KW-0409">Iron storage</keyword>
<dbReference type="InterPro" id="IPR012347">
    <property type="entry name" value="Ferritin-like"/>
</dbReference>
<proteinExistence type="inferred from homology"/>
<comment type="similarity">
    <text evidence="1">Belongs to the bacterioferritin family.</text>
</comment>
<feature type="domain" description="Ferritin/DPS" evidence="4">
    <location>
        <begin position="4"/>
        <end position="50"/>
    </location>
</feature>
<dbReference type="AlphaFoldDB" id="A0A1C3UQP5"/>
<keyword evidence="6" id="KW-1185">Reference proteome</keyword>
<evidence type="ECO:0000313" key="5">
    <source>
        <dbReference type="EMBL" id="SCB17791.1"/>
    </source>
</evidence>
<evidence type="ECO:0000256" key="2">
    <source>
        <dbReference type="ARBA" id="ARBA00022434"/>
    </source>
</evidence>
<gene>
    <name evidence="5" type="ORF">GA0061098_1002305</name>
</gene>
<dbReference type="InterPro" id="IPR008331">
    <property type="entry name" value="Ferritin_DPS_dom"/>
</dbReference>
<evidence type="ECO:0000313" key="6">
    <source>
        <dbReference type="Proteomes" id="UP000199184"/>
    </source>
</evidence>
<reference evidence="6" key="1">
    <citation type="submission" date="2016-08" db="EMBL/GenBank/DDBJ databases">
        <authorList>
            <person name="Varghese N."/>
            <person name="Submissions Spin"/>
        </authorList>
    </citation>
    <scope>NUCLEOTIDE SEQUENCE [LARGE SCALE GENOMIC DNA]</scope>
    <source>
        <strain evidence="6">ERR11</strain>
    </source>
</reference>
<dbReference type="Pfam" id="PF00210">
    <property type="entry name" value="Ferritin"/>
    <property type="match status" value="1"/>
</dbReference>
<protein>
    <submittedName>
        <fullName evidence="5">Bacterioferritin</fullName>
    </submittedName>
</protein>
<dbReference type="GO" id="GO:0008199">
    <property type="term" value="F:ferric iron binding"/>
    <property type="evidence" value="ECO:0007669"/>
    <property type="project" value="InterPro"/>
</dbReference>
<dbReference type="SUPFAM" id="SSF47240">
    <property type="entry name" value="Ferritin-like"/>
    <property type="match status" value="1"/>
</dbReference>
<dbReference type="Gene3D" id="1.20.1260.10">
    <property type="match status" value="1"/>
</dbReference>
<evidence type="ECO:0000256" key="1">
    <source>
        <dbReference type="ARBA" id="ARBA00008093"/>
    </source>
</evidence>
<organism evidence="5 6">
    <name type="scientific">Bradyrhizobium shewense</name>
    <dbReference type="NCBI Taxonomy" id="1761772"/>
    <lineage>
        <taxon>Bacteria</taxon>
        <taxon>Pseudomonadati</taxon>
        <taxon>Pseudomonadota</taxon>
        <taxon>Alphaproteobacteria</taxon>
        <taxon>Hyphomicrobiales</taxon>
        <taxon>Nitrobacteraceae</taxon>
        <taxon>Bradyrhizobium</taxon>
    </lineage>
</organism>
<dbReference type="EMBL" id="FMAI01000002">
    <property type="protein sequence ID" value="SCB17791.1"/>
    <property type="molecule type" value="Genomic_DNA"/>
</dbReference>
<name>A0A1C3UQP5_9BRAD</name>
<dbReference type="InterPro" id="IPR002024">
    <property type="entry name" value="Bacterioferritin"/>
</dbReference>
<dbReference type="GO" id="GO:0006826">
    <property type="term" value="P:iron ion transport"/>
    <property type="evidence" value="ECO:0007669"/>
    <property type="project" value="InterPro"/>
</dbReference>
<keyword evidence="3" id="KW-0408">Iron</keyword>
<evidence type="ECO:0000256" key="3">
    <source>
        <dbReference type="ARBA" id="ARBA00023004"/>
    </source>
</evidence>
<sequence>MSARALYQEAATHCHSVKDYVTRDLFENLMMDEEHHIDFLETKLDLINRIGIELYTQNHVGELKTEEH</sequence>
<accession>A0A1C3UQP5</accession>
<dbReference type="GO" id="GO:0006879">
    <property type="term" value="P:intracellular iron ion homeostasis"/>
    <property type="evidence" value="ECO:0007669"/>
    <property type="project" value="UniProtKB-KW"/>
</dbReference>
<dbReference type="Proteomes" id="UP000199184">
    <property type="component" value="Unassembled WGS sequence"/>
</dbReference>
<dbReference type="PRINTS" id="PR00601">
    <property type="entry name" value="BACFERRITIN"/>
</dbReference>
<dbReference type="InterPro" id="IPR009078">
    <property type="entry name" value="Ferritin-like_SF"/>
</dbReference>